<name>A0ABU1U421_9BACL</name>
<dbReference type="CDD" id="cd02208">
    <property type="entry name" value="cupin_RmlC-like"/>
    <property type="match status" value="1"/>
</dbReference>
<protein>
    <submittedName>
        <fullName evidence="3">Mannose-6-phosphate isomerase-like protein (Cupin superfamily)</fullName>
    </submittedName>
</protein>
<dbReference type="InterPro" id="IPR051610">
    <property type="entry name" value="GPI/OXD"/>
</dbReference>
<dbReference type="PANTHER" id="PTHR35848:SF6">
    <property type="entry name" value="CUPIN TYPE-2 DOMAIN-CONTAINING PROTEIN"/>
    <property type="match status" value="1"/>
</dbReference>
<reference evidence="3 4" key="1">
    <citation type="submission" date="2023-07" db="EMBL/GenBank/DDBJ databases">
        <title>Sorghum-associated microbial communities from plants grown in Nebraska, USA.</title>
        <authorList>
            <person name="Schachtman D."/>
        </authorList>
    </citation>
    <scope>NUCLEOTIDE SEQUENCE [LARGE SCALE GENOMIC DNA]</scope>
    <source>
        <strain evidence="3 4">BE211</strain>
    </source>
</reference>
<keyword evidence="4" id="KW-1185">Reference proteome</keyword>
<dbReference type="Proteomes" id="UP001258181">
    <property type="component" value="Unassembled WGS sequence"/>
</dbReference>
<accession>A0ABU1U421</accession>
<feature type="domain" description="Cupin type-2" evidence="2">
    <location>
        <begin position="179"/>
        <end position="234"/>
    </location>
</feature>
<dbReference type="SUPFAM" id="SSF51182">
    <property type="entry name" value="RmlC-like cupins"/>
    <property type="match status" value="2"/>
</dbReference>
<evidence type="ECO:0000259" key="2">
    <source>
        <dbReference type="Pfam" id="PF07883"/>
    </source>
</evidence>
<comment type="caution">
    <text evidence="3">The sequence shown here is derived from an EMBL/GenBank/DDBJ whole genome shotgun (WGS) entry which is preliminary data.</text>
</comment>
<dbReference type="InterPro" id="IPR013096">
    <property type="entry name" value="Cupin_2"/>
</dbReference>
<evidence type="ECO:0000313" key="3">
    <source>
        <dbReference type="EMBL" id="MDR7074224.1"/>
    </source>
</evidence>
<sequence>MAISVNELTRGAVIRKKDFIWEQSGPFSLAHPIRKELGSINITGVVVDIPKGEIWTCCEMAKNQEVIVVIFSGGGKATIGDVSQTVEKNASLYAPTGLAYSIEAAEETRIYIWQSDLLPGSKTSTSPRHFNHLFNNETIFEGFMGTDPTQTNNSPANMNFLFWPGTGCSHLSLHCGIQEPGQNFGVHSHPISEELFIGVEGKGQVHLDGEWIDFEEGDILYSPENIYHGTRNPDVGLNAKRFVTCGGPVPFDVNFYTLAGLSPEVK</sequence>
<organism evidence="3 4">
    <name type="scientific">Fictibacillus barbaricus</name>
    <dbReference type="NCBI Taxonomy" id="182136"/>
    <lineage>
        <taxon>Bacteria</taxon>
        <taxon>Bacillati</taxon>
        <taxon>Bacillota</taxon>
        <taxon>Bacilli</taxon>
        <taxon>Bacillales</taxon>
        <taxon>Fictibacillaceae</taxon>
        <taxon>Fictibacillus</taxon>
    </lineage>
</organism>
<gene>
    <name evidence="3" type="ORF">J2X07_003219</name>
</gene>
<dbReference type="InterPro" id="IPR011051">
    <property type="entry name" value="RmlC_Cupin_sf"/>
</dbReference>
<dbReference type="Pfam" id="PF07883">
    <property type="entry name" value="Cupin_2"/>
    <property type="match status" value="1"/>
</dbReference>
<keyword evidence="1" id="KW-0479">Metal-binding</keyword>
<dbReference type="EMBL" id="JAVDWA010000006">
    <property type="protein sequence ID" value="MDR7074224.1"/>
    <property type="molecule type" value="Genomic_DNA"/>
</dbReference>
<proteinExistence type="predicted"/>
<dbReference type="PANTHER" id="PTHR35848">
    <property type="entry name" value="OXALATE-BINDING PROTEIN"/>
    <property type="match status" value="1"/>
</dbReference>
<dbReference type="Gene3D" id="2.60.120.10">
    <property type="entry name" value="Jelly Rolls"/>
    <property type="match status" value="1"/>
</dbReference>
<dbReference type="InterPro" id="IPR014710">
    <property type="entry name" value="RmlC-like_jellyroll"/>
</dbReference>
<dbReference type="RefSeq" id="WP_310260806.1">
    <property type="nucleotide sequence ID" value="NZ_JAVDWA010000006.1"/>
</dbReference>
<evidence type="ECO:0000256" key="1">
    <source>
        <dbReference type="ARBA" id="ARBA00022723"/>
    </source>
</evidence>
<evidence type="ECO:0000313" key="4">
    <source>
        <dbReference type="Proteomes" id="UP001258181"/>
    </source>
</evidence>